<dbReference type="RefSeq" id="WP_188758126.1">
    <property type="nucleotide sequence ID" value="NZ_BMJB01000001.1"/>
</dbReference>
<organism evidence="2 3">
    <name type="scientific">Edaphobacter acidisoli</name>
    <dbReference type="NCBI Taxonomy" id="2040573"/>
    <lineage>
        <taxon>Bacteria</taxon>
        <taxon>Pseudomonadati</taxon>
        <taxon>Acidobacteriota</taxon>
        <taxon>Terriglobia</taxon>
        <taxon>Terriglobales</taxon>
        <taxon>Acidobacteriaceae</taxon>
        <taxon>Edaphobacter</taxon>
    </lineage>
</organism>
<dbReference type="GO" id="GO:0016740">
    <property type="term" value="F:transferase activity"/>
    <property type="evidence" value="ECO:0007669"/>
    <property type="project" value="UniProtKB-KW"/>
</dbReference>
<keyword evidence="3" id="KW-1185">Reference proteome</keyword>
<dbReference type="InterPro" id="IPR029044">
    <property type="entry name" value="Nucleotide-diphossugar_trans"/>
</dbReference>
<feature type="domain" description="Glycosyltransferase 2-like" evidence="1">
    <location>
        <begin position="6"/>
        <end position="113"/>
    </location>
</feature>
<evidence type="ECO:0000313" key="2">
    <source>
        <dbReference type="EMBL" id="GGA59966.1"/>
    </source>
</evidence>
<protein>
    <submittedName>
        <fullName evidence="2">Glycosyl transferase</fullName>
    </submittedName>
</protein>
<dbReference type="AlphaFoldDB" id="A0A916W203"/>
<sequence length="331" mass="36904">MSSVDVIVPCYRYGHFLRECIESVLAQTEVEVRALIIDDASPDNSGEVGEALSRENRRVSCIHHAVNKGHITTYNEGIEWVEADYYILLSADDYLLPGALGRSARLMDAHPAMGLSFGQAITRMEGEAANLVPSSGDGWRVLSGSEFIRVSGAKNIVPTPTAVVRTSLQKRLGGYRVELPHSGDMEMWLRLAAHGDVGILDQYQAVYRLHAANMSARYYASQYLPDLQQRKAAADCFLDTCSDILPDAGHMHRRLIELLARETVGFASSAFNAGELDLSRQLSEFARELDPAVVRSGRWMKLAFKRCVGTELWNMMRSPMQRMRSRARHEG</sequence>
<dbReference type="SUPFAM" id="SSF53448">
    <property type="entry name" value="Nucleotide-diphospho-sugar transferases"/>
    <property type="match status" value="1"/>
</dbReference>
<dbReference type="InterPro" id="IPR050834">
    <property type="entry name" value="Glycosyltransf_2"/>
</dbReference>
<dbReference type="Pfam" id="PF00535">
    <property type="entry name" value="Glycos_transf_2"/>
    <property type="match status" value="1"/>
</dbReference>
<dbReference type="InterPro" id="IPR001173">
    <property type="entry name" value="Glyco_trans_2-like"/>
</dbReference>
<proteinExistence type="predicted"/>
<name>A0A916W203_9BACT</name>
<dbReference type="PANTHER" id="PTHR43685">
    <property type="entry name" value="GLYCOSYLTRANSFERASE"/>
    <property type="match status" value="1"/>
</dbReference>
<dbReference type="Gene3D" id="3.90.550.10">
    <property type="entry name" value="Spore Coat Polysaccharide Biosynthesis Protein SpsA, Chain A"/>
    <property type="match status" value="1"/>
</dbReference>
<reference evidence="2" key="2">
    <citation type="submission" date="2020-09" db="EMBL/GenBank/DDBJ databases">
        <authorList>
            <person name="Sun Q."/>
            <person name="Zhou Y."/>
        </authorList>
    </citation>
    <scope>NUCLEOTIDE SEQUENCE</scope>
    <source>
        <strain evidence="2">CGMCC 1.15447</strain>
    </source>
</reference>
<dbReference type="Proteomes" id="UP000648801">
    <property type="component" value="Unassembled WGS sequence"/>
</dbReference>
<evidence type="ECO:0000259" key="1">
    <source>
        <dbReference type="Pfam" id="PF00535"/>
    </source>
</evidence>
<dbReference type="PANTHER" id="PTHR43685:SF11">
    <property type="entry name" value="GLYCOSYLTRANSFERASE TAGX-RELATED"/>
    <property type="match status" value="1"/>
</dbReference>
<evidence type="ECO:0000313" key="3">
    <source>
        <dbReference type="Proteomes" id="UP000648801"/>
    </source>
</evidence>
<keyword evidence="2" id="KW-0808">Transferase</keyword>
<gene>
    <name evidence="2" type="ORF">GCM10011507_09400</name>
</gene>
<comment type="caution">
    <text evidence="2">The sequence shown here is derived from an EMBL/GenBank/DDBJ whole genome shotgun (WGS) entry which is preliminary data.</text>
</comment>
<reference evidence="2" key="1">
    <citation type="journal article" date="2014" name="Int. J. Syst. Evol. Microbiol.">
        <title>Complete genome sequence of Corynebacterium casei LMG S-19264T (=DSM 44701T), isolated from a smear-ripened cheese.</title>
        <authorList>
            <consortium name="US DOE Joint Genome Institute (JGI-PGF)"/>
            <person name="Walter F."/>
            <person name="Albersmeier A."/>
            <person name="Kalinowski J."/>
            <person name="Ruckert C."/>
        </authorList>
    </citation>
    <scope>NUCLEOTIDE SEQUENCE</scope>
    <source>
        <strain evidence="2">CGMCC 1.15447</strain>
    </source>
</reference>
<accession>A0A916W203</accession>
<dbReference type="EMBL" id="BMJB01000001">
    <property type="protein sequence ID" value="GGA59966.1"/>
    <property type="molecule type" value="Genomic_DNA"/>
</dbReference>